<dbReference type="EMBL" id="SEKV01000080">
    <property type="protein sequence ID" value="TFY65027.1"/>
    <property type="molecule type" value="Genomic_DNA"/>
</dbReference>
<sequence length="947" mass="107212">MRLQSSTRALSESHGVLLSTRPLSLDAASLSRRGLSLDVPPTMSAPPGRANAARNYTSAKRKICSICGEDFNVKGFASHEAACARSQERLNRDRQLAAQIAQAQRDAEQERFKRFREEMGSVGTSSHIGGPVPGPSNIEHDYEPIPLVHEVGDIKTQYHPKTGKASMVQSKAAYDAAEEQFRTPPQPPDNPWRPYRTRSDFGFADIALSACLNEEHVEALIKLIKTVASGQDQFTISSHAELRKLRQSASAYLTPYQEMKIQVPYEDEVRDYKVWACDLWDWATDQLHDPRLTPHWAFDSLRLFRWSGTKWVRFRDEPWTANMLWEVQSVLPEGGTPFGFIVYADKTKLSSFGTQKGYPVMVRCAQLPIEIRNGNGIGGGAIVGWLPVIDEGTAEEGKKNFVDHKRIVWHEAFYLFIKKIEVLAKTGFQCDLPNIMRNFYPFLVMLVADYEEQCFMAMIRGGHQSLCNCPRCLAKSKDLTLLEQHAIPRTPENMQAVLTEAQAPGNTRAAADKVLKDYGLRGNPVCDLSSSSFPNLTITQNVFWKLLNTNPYRALSFDKLHAYDSGLLGDHIWPETVSLVTASGRWAIAKVDEQASSFPVWRGLTHFKQIVNINFNDGHKFQDLSKCLKDLQEETGPDGKDWNFPKVHSHQHGPDDIEDKGITANYNTKPFEKMHGSLKKSYLRRSNKRNVENQLLTAEHDLAVMQIIRANIEDYDTFHNGVEEEDDEDDPDDNSTSARRTSTRVIFDDRISFGAPEKPKPLAELQSHVMDLHKDVTTVLDVLQIRSRNGDKISVGPHDEVVEYRFLKVSYESEETWKQETDFLRCTPSWFGKERRDHVIIDTAEGPIFACLLVMFTCTTADGDTHPFVIVKPLDGPVDPQERDRVMGFYRVQPSAYDVEVLPAQAIIRGALVTPDHGSPASRSYFVVDHDPDMFIRLNSLRRNRFR</sequence>
<dbReference type="AlphaFoldDB" id="A0A4Y9YTJ2"/>
<comment type="caution">
    <text evidence="2">The sequence shown here is derived from an EMBL/GenBank/DDBJ whole genome shotgun (WGS) entry which is preliminary data.</text>
</comment>
<reference evidence="2 3" key="1">
    <citation type="submission" date="2019-01" db="EMBL/GenBank/DDBJ databases">
        <title>Genome sequencing of the rare red list fungi Fomitopsis rosea.</title>
        <authorList>
            <person name="Buettner E."/>
            <person name="Kellner H."/>
        </authorList>
    </citation>
    <scope>NUCLEOTIDE SEQUENCE [LARGE SCALE GENOMIC DNA]</scope>
    <source>
        <strain evidence="2 3">DSM 105464</strain>
    </source>
</reference>
<evidence type="ECO:0000256" key="1">
    <source>
        <dbReference type="SAM" id="MobiDB-lite"/>
    </source>
</evidence>
<dbReference type="Proteomes" id="UP000298390">
    <property type="component" value="Unassembled WGS sequence"/>
</dbReference>
<gene>
    <name evidence="2" type="ORF">EVJ58_g2245</name>
</gene>
<organism evidence="2 3">
    <name type="scientific">Rhodofomes roseus</name>
    <dbReference type="NCBI Taxonomy" id="34475"/>
    <lineage>
        <taxon>Eukaryota</taxon>
        <taxon>Fungi</taxon>
        <taxon>Dikarya</taxon>
        <taxon>Basidiomycota</taxon>
        <taxon>Agaricomycotina</taxon>
        <taxon>Agaricomycetes</taxon>
        <taxon>Polyporales</taxon>
        <taxon>Rhodofomes</taxon>
    </lineage>
</organism>
<dbReference type="STRING" id="34475.A0A4Y9YTJ2"/>
<proteinExistence type="predicted"/>
<dbReference type="Pfam" id="PF18759">
    <property type="entry name" value="Plavaka"/>
    <property type="match status" value="1"/>
</dbReference>
<feature type="region of interest" description="Disordered" evidence="1">
    <location>
        <begin position="638"/>
        <end position="661"/>
    </location>
</feature>
<accession>A0A4Y9YTJ2</accession>
<feature type="compositionally biased region" description="Basic and acidic residues" evidence="1">
    <location>
        <begin position="652"/>
        <end position="661"/>
    </location>
</feature>
<evidence type="ECO:0000313" key="3">
    <source>
        <dbReference type="Proteomes" id="UP000298390"/>
    </source>
</evidence>
<name>A0A4Y9YTJ2_9APHY</name>
<feature type="region of interest" description="Disordered" evidence="1">
    <location>
        <begin position="721"/>
        <end position="741"/>
    </location>
</feature>
<protein>
    <submittedName>
        <fullName evidence="2">Uncharacterized protein</fullName>
    </submittedName>
</protein>
<feature type="compositionally biased region" description="Acidic residues" evidence="1">
    <location>
        <begin position="723"/>
        <end position="733"/>
    </location>
</feature>
<evidence type="ECO:0000313" key="2">
    <source>
        <dbReference type="EMBL" id="TFY65027.1"/>
    </source>
</evidence>
<dbReference type="InterPro" id="IPR041078">
    <property type="entry name" value="Plavaka"/>
</dbReference>